<sequence length="84" mass="9732">MVFWELGFCFPSVACGWTGVHDMMSVQTFYPFFFFSCQTFSFCFSHFYSLCLAGLASVSQSVKPMQEVKRNGLFLKWRISTQPK</sequence>
<dbReference type="Proteomes" id="UP001367316">
    <property type="component" value="Unassembled WGS sequence"/>
</dbReference>
<reference evidence="1 2" key="1">
    <citation type="submission" date="2024-04" db="EMBL/GenBank/DDBJ databases">
        <title>Phyllosticta paracitricarpa is synonymous to the EU quarantine fungus P. citricarpa based on phylogenomic analyses.</title>
        <authorList>
            <consortium name="Lawrence Berkeley National Laboratory"/>
            <person name="Van ingen-buijs V.A."/>
            <person name="Van westerhoven A.C."/>
            <person name="Haridas S."/>
            <person name="Skiadas P."/>
            <person name="Martin F."/>
            <person name="Groenewald J.Z."/>
            <person name="Crous P.W."/>
            <person name="Seidl M.F."/>
        </authorList>
    </citation>
    <scope>NUCLEOTIDE SEQUENCE [LARGE SCALE GENOMIC DNA]</scope>
    <source>
        <strain evidence="1 2">CBS 141358</strain>
    </source>
</reference>
<name>A0ABR1MZV2_9PEZI</name>
<comment type="caution">
    <text evidence="1">The sequence shown here is derived from an EMBL/GenBank/DDBJ whole genome shotgun (WGS) entry which is preliminary data.</text>
</comment>
<evidence type="ECO:0000313" key="1">
    <source>
        <dbReference type="EMBL" id="KAK7607600.1"/>
    </source>
</evidence>
<dbReference type="EMBL" id="JBBPBF010000035">
    <property type="protein sequence ID" value="KAK7607600.1"/>
    <property type="molecule type" value="Genomic_DNA"/>
</dbReference>
<protein>
    <recommendedName>
        <fullName evidence="3">Secreted protein</fullName>
    </recommendedName>
</protein>
<organism evidence="1 2">
    <name type="scientific">Phyllosticta paracitricarpa</name>
    <dbReference type="NCBI Taxonomy" id="2016321"/>
    <lineage>
        <taxon>Eukaryota</taxon>
        <taxon>Fungi</taxon>
        <taxon>Dikarya</taxon>
        <taxon>Ascomycota</taxon>
        <taxon>Pezizomycotina</taxon>
        <taxon>Dothideomycetes</taxon>
        <taxon>Dothideomycetes incertae sedis</taxon>
        <taxon>Botryosphaeriales</taxon>
        <taxon>Phyllostictaceae</taxon>
        <taxon>Phyllosticta</taxon>
    </lineage>
</organism>
<gene>
    <name evidence="1" type="ORF">JOL62DRAFT_266748</name>
</gene>
<evidence type="ECO:0008006" key="3">
    <source>
        <dbReference type="Google" id="ProtNLM"/>
    </source>
</evidence>
<accession>A0ABR1MZV2</accession>
<keyword evidence="2" id="KW-1185">Reference proteome</keyword>
<proteinExistence type="predicted"/>
<evidence type="ECO:0000313" key="2">
    <source>
        <dbReference type="Proteomes" id="UP001367316"/>
    </source>
</evidence>